<dbReference type="AlphaFoldDB" id="A0A934KBA1"/>
<name>A0A934KBA1_9BACT</name>
<gene>
    <name evidence="3" type="ORF">JF922_17905</name>
</gene>
<feature type="signal peptide" evidence="1">
    <location>
        <begin position="1"/>
        <end position="33"/>
    </location>
</feature>
<evidence type="ECO:0000259" key="2">
    <source>
        <dbReference type="Pfam" id="PF26607"/>
    </source>
</evidence>
<keyword evidence="4" id="KW-1185">Reference proteome</keyword>
<evidence type="ECO:0000256" key="1">
    <source>
        <dbReference type="SAM" id="SignalP"/>
    </source>
</evidence>
<evidence type="ECO:0000313" key="4">
    <source>
        <dbReference type="Proteomes" id="UP000612893"/>
    </source>
</evidence>
<proteinExistence type="predicted"/>
<feature type="chain" id="PRO_5044805178" description="PLL-like beta propeller domain-containing protein" evidence="1">
    <location>
        <begin position="34"/>
        <end position="341"/>
    </location>
</feature>
<evidence type="ECO:0000313" key="3">
    <source>
        <dbReference type="EMBL" id="MBJ7599938.1"/>
    </source>
</evidence>
<sequence length="341" mass="35136">MLGSTLKRTLGGLAAAASAIGLAVAATPTNALAVSPAETPTKVGVEGIDGGLYAKQDLHPFTPSVGFGGLGGVLTAAPAVASIPDRNGLLPGQPLYIATGSDHALWVRSDTLGWQRLTNDFIYCIDNPAAVVVSAHAAGQQLLVVGCQGSDHALYYAFETVGRGSLPSQSLHFQSLGGVLLSGPAVAAVDPNHSPGVFEELTFFANGTDGHVYTRTPTSGWTRMPWQCLGHPAAGGSLSSFNPSAYTEIAVFGCQGTDRQLWTARNIGAGWEQPLPWGGTLVDGPGIAVTPTWVTVYAEGTDAQLYQLSFSPQNFTGWLPQGGILQHGAGAAALLYGGDNP</sequence>
<dbReference type="Gene3D" id="2.120.10.70">
    <property type="entry name" value="Fucose-specific lectin"/>
    <property type="match status" value="1"/>
</dbReference>
<feature type="domain" description="PLL-like beta propeller" evidence="2">
    <location>
        <begin position="42"/>
        <end position="324"/>
    </location>
</feature>
<dbReference type="RefSeq" id="WP_338203595.1">
    <property type="nucleotide sequence ID" value="NZ_JAEKNR010000178.1"/>
</dbReference>
<dbReference type="EMBL" id="JAEKNR010000178">
    <property type="protein sequence ID" value="MBJ7599938.1"/>
    <property type="molecule type" value="Genomic_DNA"/>
</dbReference>
<accession>A0A934KBA1</accession>
<reference evidence="3" key="1">
    <citation type="submission" date="2020-10" db="EMBL/GenBank/DDBJ databases">
        <title>Ca. Dormibacterota MAGs.</title>
        <authorList>
            <person name="Montgomery K."/>
        </authorList>
    </citation>
    <scope>NUCLEOTIDE SEQUENCE [LARGE SCALE GENOMIC DNA]</scope>
    <source>
        <strain evidence="3">SC8812_S17_10</strain>
    </source>
</reference>
<dbReference type="Pfam" id="PF26607">
    <property type="entry name" value="DUF8189"/>
    <property type="match status" value="1"/>
</dbReference>
<comment type="caution">
    <text evidence="3">The sequence shown here is derived from an EMBL/GenBank/DDBJ whole genome shotgun (WGS) entry which is preliminary data.</text>
</comment>
<dbReference type="SUPFAM" id="SSF89372">
    <property type="entry name" value="Fucose-specific lectin"/>
    <property type="match status" value="1"/>
</dbReference>
<dbReference type="InterPro" id="IPR058502">
    <property type="entry name" value="PLL-like_beta-prop"/>
</dbReference>
<dbReference type="Proteomes" id="UP000612893">
    <property type="component" value="Unassembled WGS sequence"/>
</dbReference>
<organism evidence="3 4">
    <name type="scientific">Candidatus Nephthysia bennettiae</name>
    <dbReference type="NCBI Taxonomy" id="3127016"/>
    <lineage>
        <taxon>Bacteria</taxon>
        <taxon>Bacillati</taxon>
        <taxon>Candidatus Dormiibacterota</taxon>
        <taxon>Candidatus Dormibacteria</taxon>
        <taxon>Candidatus Dormibacterales</taxon>
        <taxon>Candidatus Dormibacteraceae</taxon>
        <taxon>Candidatus Nephthysia</taxon>
    </lineage>
</organism>
<protein>
    <recommendedName>
        <fullName evidence="2">PLL-like beta propeller domain-containing protein</fullName>
    </recommendedName>
</protein>
<keyword evidence="1" id="KW-0732">Signal</keyword>